<feature type="domain" description="SAM" evidence="2">
    <location>
        <begin position="4"/>
        <end position="51"/>
    </location>
</feature>
<dbReference type="Gene3D" id="3.40.50.10140">
    <property type="entry name" value="Toll/interleukin-1 receptor homology (TIR) domain"/>
    <property type="match status" value="1"/>
</dbReference>
<dbReference type="Proteomes" id="UP000663825">
    <property type="component" value="Unassembled WGS sequence"/>
</dbReference>
<dbReference type="Gene3D" id="3.40.220.10">
    <property type="entry name" value="Leucine Aminopeptidase, subunit E, domain 1"/>
    <property type="match status" value="1"/>
</dbReference>
<proteinExistence type="predicted"/>
<accession>A0A817Q0V6</accession>
<dbReference type="SUPFAM" id="SSF52200">
    <property type="entry name" value="Toll/Interleukin receptor TIR domain"/>
    <property type="match status" value="1"/>
</dbReference>
<feature type="region of interest" description="Disordered" evidence="1">
    <location>
        <begin position="1126"/>
        <end position="1145"/>
    </location>
</feature>
<dbReference type="InterPro" id="IPR013761">
    <property type="entry name" value="SAM/pointed_sf"/>
</dbReference>
<reference evidence="3" key="1">
    <citation type="submission" date="2021-02" db="EMBL/GenBank/DDBJ databases">
        <authorList>
            <person name="Nowell W R."/>
        </authorList>
    </citation>
    <scope>NUCLEOTIDE SEQUENCE</scope>
</reference>
<feature type="compositionally biased region" description="Low complexity" evidence="1">
    <location>
        <begin position="137"/>
        <end position="148"/>
    </location>
</feature>
<dbReference type="SUPFAM" id="SSF47769">
    <property type="entry name" value="SAM/Pointed domain"/>
    <property type="match status" value="1"/>
</dbReference>
<protein>
    <recommendedName>
        <fullName evidence="2">SAM domain-containing protein</fullName>
    </recommendedName>
</protein>
<dbReference type="InterPro" id="IPR000157">
    <property type="entry name" value="TIR_dom"/>
</dbReference>
<sequence>MASWTIEQVGDWLIENSFENNVKPFKDQNIDGSALMRMDNDNISQILGTSDENGIVKRPTSEVKFKFREKLDDWKIMAELEQNQLIVGEQLDKYSRRTSVSSPSIETKRYWTDDDDFSNTDLIEAIEERPKSKHSKSSTTNINNSTPDLPKDKSPSPLPLRKPSTPVRLGENQQTNDQISTDSNAHVDKTKYLVNDDIHIQFFKKPKFVPYLIACVQQEAPGIEIKIQQSTSSCTLDLSGSNQDVENAYDHIKKLFTNVKVKTYKSTRGKKFITSLYNFCAMIFNYVSARTWLQNPAAIGIIQAIMDNENNIFTICQSKENHYGILEIFYFHDENSNIVHSIDNIILKHIFKKVITLASTVDKDIVQKSRKDSEQNSSPTNSITPAQQYENKLKEIIEQYNQEHQTISITLNENIISKSRKQKSIHIFGYDKLVREFIENIRNLMEKDTSQTFKLNTITPIQAQYLSGVGSKELKAIEDEYRKKNDNIRIYHDTFYAPQHLKNDIELRINALLSSLKSVTFDCMPLYYDIANAEMIYLTNIARRNHCGCDLQLKKTVKSYQISKATETSLTNYAVSRSLMKESEVFSSSPFVALQSKSSNGSIKVLIGDIAVQKVDIIIIPSMPYGLKQSIVERAGPIQKVEPEVNEGDTSPIPYFVETTGGNLLCKIILFANWPSAQATPSEDVFLQGVKSFVSKSIEYVMMKNEKSILNLQSIAFAVPGFNKKESILAKDMIYTAKQQIELAKSPLKISFVLLPDQQTLHEILLSAIQTMESNDDGYATFSCPLSIITVNLMSSMHKNLEKCKEKMINYIKGSIIKIKLDAFNDWNQYLINAFYKFCYDRRVLPKIGDDQKLRLIGPINDVHEAKEKYRLNNALIQEKQQIAQLYTDKRRSKTIIENPSNISSSICYNVMISYCQQDSLISHRLADHLIDEGFCIWIGLLGSDEAFSQVNKSECVLLCISQDYFDNTFSQNTIEYVKQTGKQIIYVKTQYCMLNDCLQSSILNDTYFQLFGSKNYFDLQYDKLLLKILQYTKPGYVSRLQKSFNDSIVTQQNDNAKYHRNYSLLSVLLTSEQRQVNYQTYVMKLMSIKKDQIHDNDRKILIDEIEEIIRARENHCKKYLKAGRQKHNNNNDDEHEETEAFLDDESEQQIGIPTILFDSGIYAYQNMLRKIRNAETKQNIAPFTLSGDINDATFPILDEILQNPKLLVGSRQRGLVYIKSRSDAEEKESRDRYHTSESKKYQSFPKLQRIKKLTNSEKISDETNNVDFPGMRSKTRINHVPVKIDFRKKGTYSKSEIIKFRQVFVQRMKDNEQELMKTCENDINRSGKLSQQCRYGHMAAIFSLSNVPIANEEIEKVPREHMNYEIPLKFPWNGVYESRATLITRKCPSTLFSFEIPQP</sequence>
<evidence type="ECO:0000256" key="1">
    <source>
        <dbReference type="SAM" id="MobiDB-lite"/>
    </source>
</evidence>
<dbReference type="SUPFAM" id="SSF52949">
    <property type="entry name" value="Macro domain-like"/>
    <property type="match status" value="1"/>
</dbReference>
<dbReference type="GO" id="GO:0007165">
    <property type="term" value="P:signal transduction"/>
    <property type="evidence" value="ECO:0007669"/>
    <property type="project" value="InterPro"/>
</dbReference>
<evidence type="ECO:0000313" key="3">
    <source>
        <dbReference type="EMBL" id="CAF3178955.1"/>
    </source>
</evidence>
<feature type="region of interest" description="Disordered" evidence="1">
    <location>
        <begin position="126"/>
        <end position="183"/>
    </location>
</feature>
<dbReference type="InterPro" id="IPR001660">
    <property type="entry name" value="SAM"/>
</dbReference>
<feature type="compositionally biased region" description="Polar residues" evidence="1">
    <location>
        <begin position="171"/>
        <end position="183"/>
    </location>
</feature>
<organism evidence="3 4">
    <name type="scientific">Rotaria socialis</name>
    <dbReference type="NCBI Taxonomy" id="392032"/>
    <lineage>
        <taxon>Eukaryota</taxon>
        <taxon>Metazoa</taxon>
        <taxon>Spiralia</taxon>
        <taxon>Gnathifera</taxon>
        <taxon>Rotifera</taxon>
        <taxon>Eurotatoria</taxon>
        <taxon>Bdelloidea</taxon>
        <taxon>Philodinida</taxon>
        <taxon>Philodinidae</taxon>
        <taxon>Rotaria</taxon>
    </lineage>
</organism>
<comment type="caution">
    <text evidence="3">The sequence shown here is derived from an EMBL/GenBank/DDBJ whole genome shotgun (WGS) entry which is preliminary data.</text>
</comment>
<dbReference type="InterPro" id="IPR035897">
    <property type="entry name" value="Toll_tir_struct_dom_sf"/>
</dbReference>
<evidence type="ECO:0000259" key="2">
    <source>
        <dbReference type="PROSITE" id="PS50105"/>
    </source>
</evidence>
<evidence type="ECO:0000313" key="4">
    <source>
        <dbReference type="Proteomes" id="UP000663825"/>
    </source>
</evidence>
<dbReference type="EMBL" id="CAJNXB010001580">
    <property type="protein sequence ID" value="CAF3178955.1"/>
    <property type="molecule type" value="Genomic_DNA"/>
</dbReference>
<dbReference type="Pfam" id="PF13676">
    <property type="entry name" value="TIR_2"/>
    <property type="match status" value="1"/>
</dbReference>
<dbReference type="OrthoDB" id="10036106at2759"/>
<name>A0A817Q0V6_9BILA</name>
<dbReference type="PROSITE" id="PS50105">
    <property type="entry name" value="SAM_DOMAIN"/>
    <property type="match status" value="1"/>
</dbReference>
<dbReference type="Gene3D" id="1.10.150.50">
    <property type="entry name" value="Transcription Factor, Ets-1"/>
    <property type="match status" value="1"/>
</dbReference>
<feature type="compositionally biased region" description="Acidic residues" evidence="1">
    <location>
        <begin position="1132"/>
        <end position="1145"/>
    </location>
</feature>
<gene>
    <name evidence="3" type="ORF">TIS948_LOCUS11236</name>
</gene>
<dbReference type="InterPro" id="IPR043472">
    <property type="entry name" value="Macro_dom-like"/>
</dbReference>